<comment type="caution">
    <text evidence="1">The sequence shown here is derived from an EMBL/GenBank/DDBJ whole genome shotgun (WGS) entry which is preliminary data.</text>
</comment>
<sequence>MVPVALTIIIINWRNRKWPGCTTTLGAGCDGSTAIPSIDPTELTADAIHAVDVKLPQFRTAGPELWFVQVESQFATQRITANQAKFHHVVANVCTAITSSAEKQPPQLAKLIDEMMAAAPPSMVAVHTHASDPVPVDELKDVLQQTSQLDDTALQCGYALTECHCAAELQRARWYHRKCGNAARKCVTPCMHAGNNSMIVSTPFY</sequence>
<organism evidence="1 2">
    <name type="scientific">Hyalomma asiaticum</name>
    <name type="common">Tick</name>
    <dbReference type="NCBI Taxonomy" id="266040"/>
    <lineage>
        <taxon>Eukaryota</taxon>
        <taxon>Metazoa</taxon>
        <taxon>Ecdysozoa</taxon>
        <taxon>Arthropoda</taxon>
        <taxon>Chelicerata</taxon>
        <taxon>Arachnida</taxon>
        <taxon>Acari</taxon>
        <taxon>Parasitiformes</taxon>
        <taxon>Ixodida</taxon>
        <taxon>Ixodoidea</taxon>
        <taxon>Ixodidae</taxon>
        <taxon>Hyalomminae</taxon>
        <taxon>Hyalomma</taxon>
    </lineage>
</organism>
<dbReference type="EMBL" id="CM023487">
    <property type="protein sequence ID" value="KAH6925691.1"/>
    <property type="molecule type" value="Genomic_DNA"/>
</dbReference>
<evidence type="ECO:0000313" key="1">
    <source>
        <dbReference type="EMBL" id="KAH6925691.1"/>
    </source>
</evidence>
<proteinExistence type="predicted"/>
<accession>A0ACB7RV55</accession>
<protein>
    <submittedName>
        <fullName evidence="1">Uncharacterized protein</fullName>
    </submittedName>
</protein>
<keyword evidence="2" id="KW-1185">Reference proteome</keyword>
<reference evidence="1" key="1">
    <citation type="submission" date="2020-05" db="EMBL/GenBank/DDBJ databases">
        <title>Large-scale comparative analyses of tick genomes elucidate their genetic diversity and vector capacities.</title>
        <authorList>
            <person name="Jia N."/>
            <person name="Wang J."/>
            <person name="Shi W."/>
            <person name="Du L."/>
            <person name="Sun Y."/>
            <person name="Zhan W."/>
            <person name="Jiang J."/>
            <person name="Wang Q."/>
            <person name="Zhang B."/>
            <person name="Ji P."/>
            <person name="Sakyi L.B."/>
            <person name="Cui X."/>
            <person name="Yuan T."/>
            <person name="Jiang B."/>
            <person name="Yang W."/>
            <person name="Lam T.T.-Y."/>
            <person name="Chang Q."/>
            <person name="Ding S."/>
            <person name="Wang X."/>
            <person name="Zhu J."/>
            <person name="Ruan X."/>
            <person name="Zhao L."/>
            <person name="Wei J."/>
            <person name="Que T."/>
            <person name="Du C."/>
            <person name="Cheng J."/>
            <person name="Dai P."/>
            <person name="Han X."/>
            <person name="Huang E."/>
            <person name="Gao Y."/>
            <person name="Liu J."/>
            <person name="Shao H."/>
            <person name="Ye R."/>
            <person name="Li L."/>
            <person name="Wei W."/>
            <person name="Wang X."/>
            <person name="Wang C."/>
            <person name="Yang T."/>
            <person name="Huo Q."/>
            <person name="Li W."/>
            <person name="Guo W."/>
            <person name="Chen H."/>
            <person name="Zhou L."/>
            <person name="Ni X."/>
            <person name="Tian J."/>
            <person name="Zhou Y."/>
            <person name="Sheng Y."/>
            <person name="Liu T."/>
            <person name="Pan Y."/>
            <person name="Xia L."/>
            <person name="Li J."/>
            <person name="Zhao F."/>
            <person name="Cao W."/>
        </authorList>
    </citation>
    <scope>NUCLEOTIDE SEQUENCE</scope>
    <source>
        <strain evidence="1">Hyas-2018</strain>
    </source>
</reference>
<dbReference type="Proteomes" id="UP000821845">
    <property type="component" value="Chromosome 7"/>
</dbReference>
<gene>
    <name evidence="1" type="ORF">HPB50_008564</name>
</gene>
<evidence type="ECO:0000313" key="2">
    <source>
        <dbReference type="Proteomes" id="UP000821845"/>
    </source>
</evidence>
<name>A0ACB7RV55_HYAAI</name>